<dbReference type="InterPro" id="IPR011060">
    <property type="entry name" value="RibuloseP-bd_barrel"/>
</dbReference>
<organism evidence="11 12">
    <name type="scientific">Aporhodopirellula rubra</name>
    <dbReference type="NCBI Taxonomy" id="980271"/>
    <lineage>
        <taxon>Bacteria</taxon>
        <taxon>Pseudomonadati</taxon>
        <taxon>Planctomycetota</taxon>
        <taxon>Planctomycetia</taxon>
        <taxon>Pirellulales</taxon>
        <taxon>Pirellulaceae</taxon>
        <taxon>Aporhodopirellula</taxon>
    </lineage>
</organism>
<evidence type="ECO:0000256" key="2">
    <source>
        <dbReference type="ARBA" id="ARBA00004696"/>
    </source>
</evidence>
<dbReference type="AlphaFoldDB" id="A0A7W5H3X1"/>
<proteinExistence type="inferred from homology"/>
<dbReference type="SUPFAM" id="SSF51366">
    <property type="entry name" value="Ribulose-phoshate binding barrel"/>
    <property type="match status" value="1"/>
</dbReference>
<dbReference type="InterPro" id="IPR001468">
    <property type="entry name" value="Indole-3-GlycerolPSynthase_CS"/>
</dbReference>
<keyword evidence="4 8" id="KW-0210">Decarboxylase</keyword>
<evidence type="ECO:0000256" key="1">
    <source>
        <dbReference type="ARBA" id="ARBA00001633"/>
    </source>
</evidence>
<dbReference type="InterPro" id="IPR013798">
    <property type="entry name" value="Indole-3-glycerol_P_synth_dom"/>
</dbReference>
<dbReference type="UniPathway" id="UPA00035">
    <property type="reaction ID" value="UER00043"/>
</dbReference>
<keyword evidence="7 8" id="KW-0456">Lyase</keyword>
<sequence length="321" mass="34757">MDKDTQWNAPSADAIRSRPPQRQRAPIAQKLDHAGAALMSQLGLVTSRFPSASRHASGFLAVTILDDILVKTRATIERDRRLVPHEELAAAIAGLPPCRDFHAALAAGEDVRLIAEVKRASPSAGLIREDFDPAEIAKAYETGGAACISVLTDEPFFQGSLDYLKAVRASVDLPILRKDFIVDEYQLLQARAAGADAVLLIAECLTPEELRTLDEQASLLGLQTLIELFEPDNLDAVLATKTRLVGINNRDLRTFQTDLEHTVRLAKNIPSDRLIVGESGIRTHADVLHLKAGGVKGILVGESLMRQSDITAATQQLLGLA</sequence>
<accession>A0A7W5H3X1</accession>
<dbReference type="CDD" id="cd00331">
    <property type="entry name" value="IGPS"/>
    <property type="match status" value="1"/>
</dbReference>
<dbReference type="EMBL" id="JACHXU010000004">
    <property type="protein sequence ID" value="MBB3205732.1"/>
    <property type="molecule type" value="Genomic_DNA"/>
</dbReference>
<dbReference type="PANTHER" id="PTHR22854">
    <property type="entry name" value="TRYPTOPHAN BIOSYNTHESIS PROTEIN"/>
    <property type="match status" value="1"/>
</dbReference>
<comment type="pathway">
    <text evidence="2 8">Amino-acid biosynthesis; L-tryptophan biosynthesis; L-tryptophan from chorismate: step 4/5.</text>
</comment>
<comment type="caution">
    <text evidence="11">The sequence shown here is derived from an EMBL/GenBank/DDBJ whole genome shotgun (WGS) entry which is preliminary data.</text>
</comment>
<feature type="region of interest" description="Disordered" evidence="9">
    <location>
        <begin position="1"/>
        <end position="25"/>
    </location>
</feature>
<dbReference type="InterPro" id="IPR013785">
    <property type="entry name" value="Aldolase_TIM"/>
</dbReference>
<keyword evidence="12" id="KW-1185">Reference proteome</keyword>
<evidence type="ECO:0000256" key="7">
    <source>
        <dbReference type="ARBA" id="ARBA00023239"/>
    </source>
</evidence>
<reference evidence="11 12" key="1">
    <citation type="submission" date="2020-08" db="EMBL/GenBank/DDBJ databases">
        <title>Genomic Encyclopedia of Type Strains, Phase III (KMG-III): the genomes of soil and plant-associated and newly described type strains.</title>
        <authorList>
            <person name="Whitman W."/>
        </authorList>
    </citation>
    <scope>NUCLEOTIDE SEQUENCE [LARGE SCALE GENOMIC DNA]</scope>
    <source>
        <strain evidence="11 12">CECT 8075</strain>
    </source>
</reference>
<dbReference type="GO" id="GO:0000162">
    <property type="term" value="P:L-tryptophan biosynthetic process"/>
    <property type="evidence" value="ECO:0007669"/>
    <property type="project" value="UniProtKB-UniRule"/>
</dbReference>
<evidence type="ECO:0000256" key="9">
    <source>
        <dbReference type="SAM" id="MobiDB-lite"/>
    </source>
</evidence>
<feature type="domain" description="Indole-3-glycerol phosphate synthase" evidence="10">
    <location>
        <begin position="65"/>
        <end position="317"/>
    </location>
</feature>
<dbReference type="Proteomes" id="UP000536179">
    <property type="component" value="Unassembled WGS sequence"/>
</dbReference>
<evidence type="ECO:0000313" key="12">
    <source>
        <dbReference type="Proteomes" id="UP000536179"/>
    </source>
</evidence>
<protein>
    <recommendedName>
        <fullName evidence="8">Indole-3-glycerol phosphate synthase</fullName>
        <shortName evidence="8">IGPS</shortName>
        <ecNumber evidence="8">4.1.1.48</ecNumber>
    </recommendedName>
</protein>
<evidence type="ECO:0000256" key="5">
    <source>
        <dbReference type="ARBA" id="ARBA00022822"/>
    </source>
</evidence>
<dbReference type="PROSITE" id="PS00614">
    <property type="entry name" value="IGPS"/>
    <property type="match status" value="1"/>
</dbReference>
<dbReference type="HAMAP" id="MF_00134_B">
    <property type="entry name" value="IGPS_B"/>
    <property type="match status" value="1"/>
</dbReference>
<evidence type="ECO:0000259" key="10">
    <source>
        <dbReference type="Pfam" id="PF00218"/>
    </source>
</evidence>
<name>A0A7W5H3X1_9BACT</name>
<dbReference type="EC" id="4.1.1.48" evidence="8"/>
<keyword evidence="5 8" id="KW-0822">Tryptophan biosynthesis</keyword>
<dbReference type="Gene3D" id="3.20.20.70">
    <property type="entry name" value="Aldolase class I"/>
    <property type="match status" value="1"/>
</dbReference>
<dbReference type="FunFam" id="3.20.20.70:FF:000024">
    <property type="entry name" value="Indole-3-glycerol phosphate synthase"/>
    <property type="match status" value="1"/>
</dbReference>
<dbReference type="PANTHER" id="PTHR22854:SF2">
    <property type="entry name" value="INDOLE-3-GLYCEROL-PHOSPHATE SYNTHASE"/>
    <property type="match status" value="1"/>
</dbReference>
<dbReference type="GO" id="GO:0004640">
    <property type="term" value="F:phosphoribosylanthranilate isomerase activity"/>
    <property type="evidence" value="ECO:0007669"/>
    <property type="project" value="TreeGrafter"/>
</dbReference>
<evidence type="ECO:0000256" key="8">
    <source>
        <dbReference type="HAMAP-Rule" id="MF_00134"/>
    </source>
</evidence>
<comment type="catalytic activity">
    <reaction evidence="1 8">
        <text>1-(2-carboxyphenylamino)-1-deoxy-D-ribulose 5-phosphate + H(+) = (1S,2R)-1-C-(indol-3-yl)glycerol 3-phosphate + CO2 + H2O</text>
        <dbReference type="Rhea" id="RHEA:23476"/>
        <dbReference type="ChEBI" id="CHEBI:15377"/>
        <dbReference type="ChEBI" id="CHEBI:15378"/>
        <dbReference type="ChEBI" id="CHEBI:16526"/>
        <dbReference type="ChEBI" id="CHEBI:58613"/>
        <dbReference type="ChEBI" id="CHEBI:58866"/>
        <dbReference type="EC" id="4.1.1.48"/>
    </reaction>
</comment>
<comment type="similarity">
    <text evidence="8">Belongs to the TrpC family.</text>
</comment>
<dbReference type="InterPro" id="IPR045186">
    <property type="entry name" value="Indole-3-glycerol_P_synth"/>
</dbReference>
<dbReference type="GO" id="GO:0004425">
    <property type="term" value="F:indole-3-glycerol-phosphate synthase activity"/>
    <property type="evidence" value="ECO:0007669"/>
    <property type="project" value="UniProtKB-UniRule"/>
</dbReference>
<evidence type="ECO:0000256" key="4">
    <source>
        <dbReference type="ARBA" id="ARBA00022793"/>
    </source>
</evidence>
<evidence type="ECO:0000256" key="6">
    <source>
        <dbReference type="ARBA" id="ARBA00023141"/>
    </source>
</evidence>
<gene>
    <name evidence="8" type="primary">trpC</name>
    <name evidence="11" type="ORF">FHS27_001536</name>
</gene>
<evidence type="ECO:0000313" key="11">
    <source>
        <dbReference type="EMBL" id="MBB3205732.1"/>
    </source>
</evidence>
<keyword evidence="3 8" id="KW-0028">Amino-acid biosynthesis</keyword>
<dbReference type="Pfam" id="PF00218">
    <property type="entry name" value="IGPS"/>
    <property type="match status" value="1"/>
</dbReference>
<evidence type="ECO:0000256" key="3">
    <source>
        <dbReference type="ARBA" id="ARBA00022605"/>
    </source>
</evidence>
<dbReference type="NCBIfam" id="NF001377">
    <property type="entry name" value="PRK00278.2-4"/>
    <property type="match status" value="1"/>
</dbReference>
<keyword evidence="6 8" id="KW-0057">Aromatic amino acid biosynthesis</keyword>